<dbReference type="EMBL" id="JADBEJ010000006">
    <property type="protein sequence ID" value="MBE1580447.1"/>
    <property type="molecule type" value="Genomic_DNA"/>
</dbReference>
<organism evidence="1 2">
    <name type="scientific">Amycolatopsis roodepoortensis</name>
    <dbReference type="NCBI Taxonomy" id="700274"/>
    <lineage>
        <taxon>Bacteria</taxon>
        <taxon>Bacillati</taxon>
        <taxon>Actinomycetota</taxon>
        <taxon>Actinomycetes</taxon>
        <taxon>Pseudonocardiales</taxon>
        <taxon>Pseudonocardiaceae</taxon>
        <taxon>Amycolatopsis</taxon>
    </lineage>
</organism>
<reference evidence="1 2" key="1">
    <citation type="submission" date="2020-10" db="EMBL/GenBank/DDBJ databases">
        <title>Sequencing the genomes of 1000 actinobacteria strains.</title>
        <authorList>
            <person name="Klenk H.-P."/>
        </authorList>
    </citation>
    <scope>NUCLEOTIDE SEQUENCE [LARGE SCALE GENOMIC DNA]</scope>
    <source>
        <strain evidence="1 2">DSM 46661</strain>
    </source>
</reference>
<evidence type="ECO:0000313" key="1">
    <source>
        <dbReference type="EMBL" id="MBE1580447.1"/>
    </source>
</evidence>
<name>A0ABR9LIP9_9PSEU</name>
<sequence length="52" mass="5417">MFDPDLEACGACGVTKKNHADACDPAALQRVTELEGQLDRELDTLLAAASAA</sequence>
<comment type="caution">
    <text evidence="1">The sequence shown here is derived from an EMBL/GenBank/DDBJ whole genome shotgun (WGS) entry which is preliminary data.</text>
</comment>
<dbReference type="Proteomes" id="UP000656548">
    <property type="component" value="Unassembled WGS sequence"/>
</dbReference>
<proteinExistence type="predicted"/>
<accession>A0ABR9LIP9</accession>
<gene>
    <name evidence="1" type="ORF">H4W30_007528</name>
</gene>
<protein>
    <submittedName>
        <fullName evidence="1">Uncharacterized protein</fullName>
    </submittedName>
</protein>
<dbReference type="RefSeq" id="WP_192747009.1">
    <property type="nucleotide sequence ID" value="NZ_JADBEJ010000006.1"/>
</dbReference>
<keyword evidence="2" id="KW-1185">Reference proteome</keyword>
<evidence type="ECO:0000313" key="2">
    <source>
        <dbReference type="Proteomes" id="UP000656548"/>
    </source>
</evidence>